<protein>
    <submittedName>
        <fullName evidence="1">Uncharacterized protein</fullName>
    </submittedName>
</protein>
<dbReference type="EMBL" id="BGPR01047583">
    <property type="protein sequence ID" value="GBO24634.1"/>
    <property type="molecule type" value="Genomic_DNA"/>
</dbReference>
<accession>A0A4Y2VJX6</accession>
<evidence type="ECO:0000313" key="1">
    <source>
        <dbReference type="EMBL" id="GBO24634.1"/>
    </source>
</evidence>
<proteinExistence type="predicted"/>
<sequence length="68" mass="7681">DYTVVLRFLETTCGISIAGLIRKNYNIMDAGENINLSKNEVTEKCLERSLEECMAGAKQGCSDKRIHW</sequence>
<organism evidence="1 2">
    <name type="scientific">Araneus ventricosus</name>
    <name type="common">Orbweaver spider</name>
    <name type="synonym">Epeira ventricosa</name>
    <dbReference type="NCBI Taxonomy" id="182803"/>
    <lineage>
        <taxon>Eukaryota</taxon>
        <taxon>Metazoa</taxon>
        <taxon>Ecdysozoa</taxon>
        <taxon>Arthropoda</taxon>
        <taxon>Chelicerata</taxon>
        <taxon>Arachnida</taxon>
        <taxon>Araneae</taxon>
        <taxon>Araneomorphae</taxon>
        <taxon>Entelegynae</taxon>
        <taxon>Araneoidea</taxon>
        <taxon>Araneidae</taxon>
        <taxon>Araneus</taxon>
    </lineage>
</organism>
<name>A0A4Y2VJX6_ARAVE</name>
<dbReference type="AlphaFoldDB" id="A0A4Y2VJX6"/>
<keyword evidence="2" id="KW-1185">Reference proteome</keyword>
<evidence type="ECO:0000313" key="2">
    <source>
        <dbReference type="Proteomes" id="UP000499080"/>
    </source>
</evidence>
<feature type="non-terminal residue" evidence="1">
    <location>
        <position position="1"/>
    </location>
</feature>
<comment type="caution">
    <text evidence="1">The sequence shown here is derived from an EMBL/GenBank/DDBJ whole genome shotgun (WGS) entry which is preliminary data.</text>
</comment>
<gene>
    <name evidence="1" type="ORF">AVEN_132961_1</name>
</gene>
<dbReference type="Proteomes" id="UP000499080">
    <property type="component" value="Unassembled WGS sequence"/>
</dbReference>
<reference evidence="1 2" key="1">
    <citation type="journal article" date="2019" name="Sci. Rep.">
        <title>Orb-weaving spider Araneus ventricosus genome elucidates the spidroin gene catalogue.</title>
        <authorList>
            <person name="Kono N."/>
            <person name="Nakamura H."/>
            <person name="Ohtoshi R."/>
            <person name="Moran D.A.P."/>
            <person name="Shinohara A."/>
            <person name="Yoshida Y."/>
            <person name="Fujiwara M."/>
            <person name="Mori M."/>
            <person name="Tomita M."/>
            <person name="Arakawa K."/>
        </authorList>
    </citation>
    <scope>NUCLEOTIDE SEQUENCE [LARGE SCALE GENOMIC DNA]</scope>
</reference>